<accession>A0ABZ0L4V4</accession>
<sequence>MEPIKIEDNEVKKAIQSGHPYIQVDAKKYLLMEVEEVNYYSSYVVTDPYEVERLRAALDEVNPILTEEEINKMLGIDS</sequence>
<name>A0ABZ0L4V4_9BACL</name>
<keyword evidence="2" id="KW-1185">Reference proteome</keyword>
<dbReference type="EMBL" id="CP129118">
    <property type="protein sequence ID" value="WOV86968.1"/>
    <property type="molecule type" value="Genomic_DNA"/>
</dbReference>
<dbReference type="RefSeq" id="WP_317966617.1">
    <property type="nucleotide sequence ID" value="NZ_CP129118.1"/>
</dbReference>
<protein>
    <submittedName>
        <fullName evidence="1">Uncharacterized protein</fullName>
    </submittedName>
</protein>
<gene>
    <name evidence="1" type="ORF">QWT69_13980</name>
</gene>
<evidence type="ECO:0000313" key="1">
    <source>
        <dbReference type="EMBL" id="WOV86968.1"/>
    </source>
</evidence>
<proteinExistence type="predicted"/>
<evidence type="ECO:0000313" key="2">
    <source>
        <dbReference type="Proteomes" id="UP001303902"/>
    </source>
</evidence>
<organism evidence="1 2">
    <name type="scientific">Sporosarcina oncorhynchi</name>
    <dbReference type="NCBI Taxonomy" id="3056444"/>
    <lineage>
        <taxon>Bacteria</taxon>
        <taxon>Bacillati</taxon>
        <taxon>Bacillota</taxon>
        <taxon>Bacilli</taxon>
        <taxon>Bacillales</taxon>
        <taxon>Caryophanaceae</taxon>
        <taxon>Sporosarcina</taxon>
    </lineage>
</organism>
<reference evidence="1 2" key="1">
    <citation type="submission" date="2023-06" db="EMBL/GenBank/DDBJ databases">
        <title>Sporosarcina sp. nov., isolated from Korean tranditional fermented seafood 'Jeotgal'.</title>
        <authorList>
            <person name="Yang A.I."/>
            <person name="Shin N.-R."/>
        </authorList>
    </citation>
    <scope>NUCLEOTIDE SEQUENCE [LARGE SCALE GENOMIC DNA]</scope>
    <source>
        <strain evidence="1 2">T2O-4</strain>
    </source>
</reference>
<dbReference type="Proteomes" id="UP001303902">
    <property type="component" value="Chromosome"/>
</dbReference>